<evidence type="ECO:0000313" key="2">
    <source>
        <dbReference type="Proteomes" id="UP000281028"/>
    </source>
</evidence>
<comment type="caution">
    <text evidence="1">The sequence shown here is derived from an EMBL/GenBank/DDBJ whole genome shotgun (WGS) entry which is preliminary data.</text>
</comment>
<gene>
    <name evidence="1" type="ORF">ECE50_015975</name>
</gene>
<proteinExistence type="predicted"/>
<evidence type="ECO:0008006" key="3">
    <source>
        <dbReference type="Google" id="ProtNLM"/>
    </source>
</evidence>
<dbReference type="OrthoDB" id="1230778at2"/>
<evidence type="ECO:0000313" key="1">
    <source>
        <dbReference type="EMBL" id="NSL88337.1"/>
    </source>
</evidence>
<name>A0A9Q5DBK2_9BACT</name>
<dbReference type="Proteomes" id="UP000281028">
    <property type="component" value="Unassembled WGS sequence"/>
</dbReference>
<reference evidence="1" key="1">
    <citation type="submission" date="2020-05" db="EMBL/GenBank/DDBJ databases">
        <title>Chitinophaga laudate sp. nov., isolated from a tropical peat swamp.</title>
        <authorList>
            <person name="Goh C.B.S."/>
            <person name="Lee M.S."/>
            <person name="Parimannan S."/>
            <person name="Pasbakhsh P."/>
            <person name="Yule C.M."/>
            <person name="Rajandas H."/>
            <person name="Loke S."/>
            <person name="Croft L."/>
            <person name="Tan J.B.L."/>
        </authorList>
    </citation>
    <scope>NUCLEOTIDE SEQUENCE</scope>
    <source>
        <strain evidence="1">Mgbs1</strain>
    </source>
</reference>
<dbReference type="AlphaFoldDB" id="A0A9Q5DBK2"/>
<protein>
    <recommendedName>
        <fullName evidence="3">HEXXH motif domain-containing protein</fullName>
    </recommendedName>
</protein>
<keyword evidence="2" id="KW-1185">Reference proteome</keyword>
<organism evidence="1 2">
    <name type="scientific">Chitinophaga solisilvae</name>
    <dbReference type="NCBI Taxonomy" id="1233460"/>
    <lineage>
        <taxon>Bacteria</taxon>
        <taxon>Pseudomonadati</taxon>
        <taxon>Bacteroidota</taxon>
        <taxon>Chitinophagia</taxon>
        <taxon>Chitinophagales</taxon>
        <taxon>Chitinophagaceae</taxon>
        <taxon>Chitinophaga</taxon>
    </lineage>
</organism>
<sequence>MKHFEHLLQEGMEYMTESIQLLLYNSNPQLFEQLDLENANTFAEPLLYSWYNLEQPSFTLEQVLAGYLKEQHYFSISAYTDRAGCICLPAIGYLHTSMSDTYVNVVRNGGQFHVIKNGREMAFRFTPCGYIQDTDIEIYKYRNDLYNQHFNNDPRYNLDHNTWELLQDSVQENIQQAYNMIAAHNPVYFPYMQAVAKGIFLFRDDPAHAYSFASVKAQGAVFLNLQEGNGVPFFMEEMVHQFGHCILAAVLADKGSFFRIPEETPMSALTGNTADGRSFYDAFHGLFTTYAVAQLLDIVISKQLLQGAELHEAKGRFIYNQRRIHTGIQSVNHAAVLTPKGTGIYNYLQKELEKIYLGKESMIAGYQFSNQSFVFNYNHFARLNPVTSQVL</sequence>
<accession>A0A9Q5DBK2</accession>
<dbReference type="EMBL" id="RIAR02000001">
    <property type="protein sequence ID" value="NSL88337.1"/>
    <property type="molecule type" value="Genomic_DNA"/>
</dbReference>